<dbReference type="Proteomes" id="UP000051184">
    <property type="component" value="Unassembled WGS sequence"/>
</dbReference>
<feature type="domain" description="Fucosyltransferase C-terminal" evidence="2">
    <location>
        <begin position="556"/>
        <end position="616"/>
    </location>
</feature>
<sequence>MKLALAIPTHNDHAGLERLLRQAADMEIFEQVVVVDDGSTPPVEIDATNLPFQVKLVRHDEAQGPGAARIRAMSEVDTSHLLFFDSDDLLGSDLVSLWQMLQDREFDFCLFRHDDSRNGGFGGQMPEDEALWQRAGCDTTEPELVASSAVPFLARTANYPWNKIYRLDFLREHKLSFSDILMHEDMELHWKGFLNADRILASTLVGAQHFVVEDGTRLTNRRNIARLRAFGPMQQIYQDLRDAIGPRDALTIAYLRFLDGLWHWIDGVTDTAHKELLQAHKRLFLRACLDDEQQNALLDCDPVLAESLKAHQLTAPHLQVNRAPIKVHLSGHHAKRTPLSYAALAPLFENQIVQVSDPVAADVIAFAHNMDLQDANLDVVSAWRDLQRPVILLSEEPFWDTIWGARPLDPVIVTDTSFGALPVRQISHQTSDLFRFDKIPYYLLTNHRFARAYQRHFQRNATRSALEWQEDFAKRPASISYMFERRPEPYHWVTWPEGDLIGLCSWRTELAEACRFKGVERLGRSWDGRESRLTLGYDWHMDKLTQLDGHARMIGAVENTHQPQYITEKFFDAFACGAMPVYYASPQHRIHDFGLPQESWVNLYGLTPEEGAEKIAQHEWNATFFEAFREAQNQLYRLFGTMDHWRAERARWAKKLPEVLEREIANPDRVKRPA</sequence>
<dbReference type="EMBL" id="CYUE01000016">
    <property type="protein sequence ID" value="CUK25834.1"/>
    <property type="molecule type" value="Genomic_DNA"/>
</dbReference>
<dbReference type="Gene3D" id="3.40.50.11660">
    <property type="entry name" value="Glycosyl transferase family 10, C-terminal domain"/>
    <property type="match status" value="1"/>
</dbReference>
<evidence type="ECO:0000259" key="2">
    <source>
        <dbReference type="Pfam" id="PF00852"/>
    </source>
</evidence>
<dbReference type="InterPro" id="IPR038577">
    <property type="entry name" value="GT10-like_C_sf"/>
</dbReference>
<evidence type="ECO:0000313" key="4">
    <source>
        <dbReference type="Proteomes" id="UP000051184"/>
    </source>
</evidence>
<dbReference type="SUPFAM" id="SSF53448">
    <property type="entry name" value="Nucleotide-diphospho-sugar transferases"/>
    <property type="match status" value="1"/>
</dbReference>
<evidence type="ECO:0000313" key="3">
    <source>
        <dbReference type="EMBL" id="CUK25834.1"/>
    </source>
</evidence>
<dbReference type="STRING" id="1715691.TA5113_02520"/>
<dbReference type="Gene3D" id="3.90.550.10">
    <property type="entry name" value="Spore Coat Polysaccharide Biosynthesis Protein SpsA, Chain A"/>
    <property type="match status" value="1"/>
</dbReference>
<name>A0A0P1IQF0_9RHOB</name>
<dbReference type="CDD" id="cd00761">
    <property type="entry name" value="Glyco_tranf_GTA_type"/>
    <property type="match status" value="1"/>
</dbReference>
<dbReference type="RefSeq" id="WP_058314796.1">
    <property type="nucleotide sequence ID" value="NZ_CYUE01000016.1"/>
</dbReference>
<organism evidence="3 4">
    <name type="scientific">Cognatishimia activa</name>
    <dbReference type="NCBI Taxonomy" id="1715691"/>
    <lineage>
        <taxon>Bacteria</taxon>
        <taxon>Pseudomonadati</taxon>
        <taxon>Pseudomonadota</taxon>
        <taxon>Alphaproteobacteria</taxon>
        <taxon>Rhodobacterales</taxon>
        <taxon>Paracoccaceae</taxon>
        <taxon>Cognatishimia</taxon>
    </lineage>
</organism>
<gene>
    <name evidence="3" type="ORF">TA5114_01638</name>
</gene>
<dbReference type="Pfam" id="PF00852">
    <property type="entry name" value="Glyco_transf_10"/>
    <property type="match status" value="1"/>
</dbReference>
<keyword evidence="3" id="KW-0808">Transferase</keyword>
<accession>A0A0P1IQF0</accession>
<dbReference type="AlphaFoldDB" id="A0A0P1IQF0"/>
<dbReference type="OrthoDB" id="5291101at2"/>
<feature type="domain" description="Glycosyltransferase 2-like" evidence="1">
    <location>
        <begin position="6"/>
        <end position="121"/>
    </location>
</feature>
<evidence type="ECO:0000259" key="1">
    <source>
        <dbReference type="Pfam" id="PF00535"/>
    </source>
</evidence>
<dbReference type="InterPro" id="IPR029044">
    <property type="entry name" value="Nucleotide-diphossugar_trans"/>
</dbReference>
<keyword evidence="4" id="KW-1185">Reference proteome</keyword>
<dbReference type="SUPFAM" id="SSF53756">
    <property type="entry name" value="UDP-Glycosyltransferase/glycogen phosphorylase"/>
    <property type="match status" value="1"/>
</dbReference>
<reference evidence="4" key="1">
    <citation type="submission" date="2015-09" db="EMBL/GenBank/DDBJ databases">
        <authorList>
            <person name="Rodrigo-Torres Lidia"/>
            <person name="Arahal R.David."/>
        </authorList>
    </citation>
    <scope>NUCLEOTIDE SEQUENCE [LARGE SCALE GENOMIC DNA]</scope>
    <source>
        <strain evidence="4">CECT 5114</strain>
    </source>
</reference>
<dbReference type="InterPro" id="IPR001173">
    <property type="entry name" value="Glyco_trans_2-like"/>
</dbReference>
<dbReference type="InterPro" id="IPR055270">
    <property type="entry name" value="Glyco_tran_10_C"/>
</dbReference>
<protein>
    <submittedName>
        <fullName evidence="3">Putative glycosyl transferase</fullName>
    </submittedName>
</protein>
<dbReference type="GO" id="GO:0016740">
    <property type="term" value="F:transferase activity"/>
    <property type="evidence" value="ECO:0007669"/>
    <property type="project" value="UniProtKB-KW"/>
</dbReference>
<proteinExistence type="predicted"/>
<dbReference type="Pfam" id="PF00535">
    <property type="entry name" value="Glycos_transf_2"/>
    <property type="match status" value="1"/>
</dbReference>